<gene>
    <name evidence="1" type="ORF">EVAR_12915_1</name>
</gene>
<dbReference type="EMBL" id="BGZK01000093">
    <property type="protein sequence ID" value="GBP18134.1"/>
    <property type="molecule type" value="Genomic_DNA"/>
</dbReference>
<reference evidence="1 2" key="1">
    <citation type="journal article" date="2019" name="Commun. Biol.">
        <title>The bagworm genome reveals a unique fibroin gene that provides high tensile strength.</title>
        <authorList>
            <person name="Kono N."/>
            <person name="Nakamura H."/>
            <person name="Ohtoshi R."/>
            <person name="Tomita M."/>
            <person name="Numata K."/>
            <person name="Arakawa K."/>
        </authorList>
    </citation>
    <scope>NUCLEOTIDE SEQUENCE [LARGE SCALE GENOMIC DNA]</scope>
</reference>
<sequence>MQINKAMFDPEGFGEIPWSDFVQTLQHPDFVAQVPPHKREILLDKACNATTNAITFQEFVNVVSTKILKRLCPYKSRIDYRPGVVTCTHSGAADLAAPSTRAEHPRAVMANLSYAKATASPRKDPPKNVSNYTSTEDIKVLLSVTTSTDIGELALLAKKFKAAANPAGKIIVLVEHSRLCKR</sequence>
<dbReference type="Proteomes" id="UP000299102">
    <property type="component" value="Unassembled WGS sequence"/>
</dbReference>
<dbReference type="OrthoDB" id="6603515at2759"/>
<protein>
    <submittedName>
        <fullName evidence="1">Uncharacterized protein</fullName>
    </submittedName>
</protein>
<organism evidence="1 2">
    <name type="scientific">Eumeta variegata</name>
    <name type="common">Bagworm moth</name>
    <name type="synonym">Eumeta japonica</name>
    <dbReference type="NCBI Taxonomy" id="151549"/>
    <lineage>
        <taxon>Eukaryota</taxon>
        <taxon>Metazoa</taxon>
        <taxon>Ecdysozoa</taxon>
        <taxon>Arthropoda</taxon>
        <taxon>Hexapoda</taxon>
        <taxon>Insecta</taxon>
        <taxon>Pterygota</taxon>
        <taxon>Neoptera</taxon>
        <taxon>Endopterygota</taxon>
        <taxon>Lepidoptera</taxon>
        <taxon>Glossata</taxon>
        <taxon>Ditrysia</taxon>
        <taxon>Tineoidea</taxon>
        <taxon>Psychidae</taxon>
        <taxon>Oiketicinae</taxon>
        <taxon>Eumeta</taxon>
    </lineage>
</organism>
<dbReference type="AlphaFoldDB" id="A0A4C1TW72"/>
<keyword evidence="2" id="KW-1185">Reference proteome</keyword>
<comment type="caution">
    <text evidence="1">The sequence shown here is derived from an EMBL/GenBank/DDBJ whole genome shotgun (WGS) entry which is preliminary data.</text>
</comment>
<dbReference type="STRING" id="151549.A0A4C1TW72"/>
<name>A0A4C1TW72_EUMVA</name>
<evidence type="ECO:0000313" key="2">
    <source>
        <dbReference type="Proteomes" id="UP000299102"/>
    </source>
</evidence>
<accession>A0A4C1TW72</accession>
<proteinExistence type="predicted"/>
<evidence type="ECO:0000313" key="1">
    <source>
        <dbReference type="EMBL" id="GBP18134.1"/>
    </source>
</evidence>